<dbReference type="PANTHER" id="PTHR48410:SF1">
    <property type="entry name" value="GLYCOSYLINOSITOL PHOSPHORYLCERAMIDE MANNOSYL TRANSFERASE 1"/>
    <property type="match status" value="1"/>
</dbReference>
<dbReference type="OMA" id="HYQGVPH"/>
<dbReference type="AlphaFoldDB" id="D7FUU9"/>
<dbReference type="InterPro" id="IPR053318">
    <property type="entry name" value="GT64"/>
</dbReference>
<feature type="domain" description="Glycosyl transferase 64" evidence="5">
    <location>
        <begin position="99"/>
        <end position="340"/>
    </location>
</feature>
<keyword evidence="7" id="KW-1185">Reference proteome</keyword>
<dbReference type="GO" id="GO:0016020">
    <property type="term" value="C:membrane"/>
    <property type="evidence" value="ECO:0007669"/>
    <property type="project" value="InterPro"/>
</dbReference>
<dbReference type="InParanoid" id="D7FUU9"/>
<dbReference type="eggNOG" id="KOG1022">
    <property type="taxonomic scope" value="Eukaryota"/>
</dbReference>
<gene>
    <name evidence="6" type="ORF">Esi_0279_0035</name>
</gene>
<accession>D7FUU9</accession>
<evidence type="ECO:0000256" key="3">
    <source>
        <dbReference type="SAM" id="MobiDB-lite"/>
    </source>
</evidence>
<evidence type="ECO:0000313" key="6">
    <source>
        <dbReference type="EMBL" id="CBJ31755.1"/>
    </source>
</evidence>
<dbReference type="EMBL" id="FN648463">
    <property type="protein sequence ID" value="CBJ31755.1"/>
    <property type="molecule type" value="Genomic_DNA"/>
</dbReference>
<keyword evidence="4" id="KW-0812">Transmembrane</keyword>
<feature type="transmembrane region" description="Helical" evidence="4">
    <location>
        <begin position="53"/>
        <end position="73"/>
    </location>
</feature>
<evidence type="ECO:0000256" key="1">
    <source>
        <dbReference type="ARBA" id="ARBA00022679"/>
    </source>
</evidence>
<organism evidence="6 7">
    <name type="scientific">Ectocarpus siliculosus</name>
    <name type="common">Brown alga</name>
    <name type="synonym">Conferva siliculosa</name>
    <dbReference type="NCBI Taxonomy" id="2880"/>
    <lineage>
        <taxon>Eukaryota</taxon>
        <taxon>Sar</taxon>
        <taxon>Stramenopiles</taxon>
        <taxon>Ochrophyta</taxon>
        <taxon>PX clade</taxon>
        <taxon>Phaeophyceae</taxon>
        <taxon>Ectocarpales</taxon>
        <taxon>Ectocarpaceae</taxon>
        <taxon>Ectocarpus</taxon>
    </lineage>
</organism>
<feature type="region of interest" description="Disordered" evidence="3">
    <location>
        <begin position="1"/>
        <end position="40"/>
    </location>
</feature>
<evidence type="ECO:0000256" key="4">
    <source>
        <dbReference type="SAM" id="Phobius"/>
    </source>
</evidence>
<proteinExistence type="predicted"/>
<protein>
    <submittedName>
        <fullName evidence="6">Glycosyltransferase, family GT64</fullName>
    </submittedName>
</protein>
<dbReference type="GO" id="GO:0016757">
    <property type="term" value="F:glycosyltransferase activity"/>
    <property type="evidence" value="ECO:0007669"/>
    <property type="project" value="InterPro"/>
</dbReference>
<dbReference type="InterPro" id="IPR015338">
    <property type="entry name" value="GT64_dom"/>
</dbReference>
<dbReference type="PANTHER" id="PTHR48410">
    <property type="entry name" value="GLYCOSYLINOSITOL PHOSPHORYLCERAMIDE MANNOSYL TRANSFERASE 1"/>
    <property type="match status" value="1"/>
</dbReference>
<evidence type="ECO:0000259" key="5">
    <source>
        <dbReference type="Pfam" id="PF09258"/>
    </source>
</evidence>
<keyword evidence="4" id="KW-0472">Membrane</keyword>
<dbReference type="Proteomes" id="UP000002630">
    <property type="component" value="Linkage Group LG16"/>
</dbReference>
<keyword evidence="1" id="KW-0808">Transferase</keyword>
<dbReference type="InterPro" id="IPR029044">
    <property type="entry name" value="Nucleotide-diphossugar_trans"/>
</dbReference>
<dbReference type="OrthoDB" id="5954868at2759"/>
<dbReference type="Gene3D" id="3.90.550.10">
    <property type="entry name" value="Spore Coat Polysaccharide Biosynthesis Protein SpsA, Chain A"/>
    <property type="match status" value="1"/>
</dbReference>
<dbReference type="SUPFAM" id="SSF53448">
    <property type="entry name" value="Nucleotide-diphospho-sugar transferases"/>
    <property type="match status" value="1"/>
</dbReference>
<reference evidence="6 7" key="1">
    <citation type="journal article" date="2010" name="Nature">
        <title>The Ectocarpus genome and the independent evolution of multicellularity in brown algae.</title>
        <authorList>
            <person name="Cock J.M."/>
            <person name="Sterck L."/>
            <person name="Rouze P."/>
            <person name="Scornet D."/>
            <person name="Allen A.E."/>
            <person name="Amoutzias G."/>
            <person name="Anthouard V."/>
            <person name="Artiguenave F."/>
            <person name="Aury J.M."/>
            <person name="Badger J.H."/>
            <person name="Beszteri B."/>
            <person name="Billiau K."/>
            <person name="Bonnet E."/>
            <person name="Bothwell J.H."/>
            <person name="Bowler C."/>
            <person name="Boyen C."/>
            <person name="Brownlee C."/>
            <person name="Carrano C.J."/>
            <person name="Charrier B."/>
            <person name="Cho G.Y."/>
            <person name="Coelho S.M."/>
            <person name="Collen J."/>
            <person name="Corre E."/>
            <person name="Da Silva C."/>
            <person name="Delage L."/>
            <person name="Delaroque N."/>
            <person name="Dittami S.M."/>
            <person name="Doulbeau S."/>
            <person name="Elias M."/>
            <person name="Farnham G."/>
            <person name="Gachon C.M."/>
            <person name="Gschloessl B."/>
            <person name="Heesch S."/>
            <person name="Jabbari K."/>
            <person name="Jubin C."/>
            <person name="Kawai H."/>
            <person name="Kimura K."/>
            <person name="Kloareg B."/>
            <person name="Kupper F.C."/>
            <person name="Lang D."/>
            <person name="Le Bail A."/>
            <person name="Leblanc C."/>
            <person name="Lerouge P."/>
            <person name="Lohr M."/>
            <person name="Lopez P.J."/>
            <person name="Martens C."/>
            <person name="Maumus F."/>
            <person name="Michel G."/>
            <person name="Miranda-Saavedra D."/>
            <person name="Morales J."/>
            <person name="Moreau H."/>
            <person name="Motomura T."/>
            <person name="Nagasato C."/>
            <person name="Napoli C.A."/>
            <person name="Nelson D.R."/>
            <person name="Nyvall-Collen P."/>
            <person name="Peters A.F."/>
            <person name="Pommier C."/>
            <person name="Potin P."/>
            <person name="Poulain J."/>
            <person name="Quesneville H."/>
            <person name="Read B."/>
            <person name="Rensing S.A."/>
            <person name="Ritter A."/>
            <person name="Rousvoal S."/>
            <person name="Samanta M."/>
            <person name="Samson G."/>
            <person name="Schroeder D.C."/>
            <person name="Segurens B."/>
            <person name="Strittmatter M."/>
            <person name="Tonon T."/>
            <person name="Tregear J.W."/>
            <person name="Valentin K."/>
            <person name="von Dassow P."/>
            <person name="Yamagishi T."/>
            <person name="Van de Peer Y."/>
            <person name="Wincker P."/>
        </authorList>
    </citation>
    <scope>NUCLEOTIDE SEQUENCE [LARGE SCALE GENOMIC DNA]</scope>
    <source>
        <strain evidence="7">Ec32 / CCAP1310/4</strain>
    </source>
</reference>
<name>D7FUU9_ECTSI</name>
<feature type="compositionally biased region" description="Polar residues" evidence="3">
    <location>
        <begin position="7"/>
        <end position="20"/>
    </location>
</feature>
<keyword evidence="4" id="KW-1133">Transmembrane helix</keyword>
<dbReference type="STRING" id="2880.D7FUU9"/>
<dbReference type="EMBL" id="FN649741">
    <property type="protein sequence ID" value="CBJ31755.1"/>
    <property type="molecule type" value="Genomic_DNA"/>
</dbReference>
<keyword evidence="2" id="KW-1015">Disulfide bond</keyword>
<sequence>MGMVLRSKSNTSLPTHQYTRVSVEPQHATRQAQLPPSGRFLSSSSSSSVLGSLLKRAVLVVGVVAPVVFILIWRHLFSIDAGAVLAENGGSGSSIENTFTVRMNTFRRNDLLKRSAEHLASCDCVGQIQVVWSDQENAPPSMDLFTERTRRKVVFEVHDTNSLSHRFNVTSTLGTDGVFSTDDDLEISCADLKFGFETWRASQNTMVGFSPRLVTRNPGTGRHSYRSWRVVRWNGVYNVILTKCCFLHRDHLRTYVDEMTAPLLAYIDEHRNCEDIAMSVVVAKFHKTPPVWVGGRVKEIGGDGISGLAHHFDARSNCVDFFAEEFGDMPLLESSVKVYPMHTGLLSWL</sequence>
<evidence type="ECO:0000313" key="7">
    <source>
        <dbReference type="Proteomes" id="UP000002630"/>
    </source>
</evidence>
<evidence type="ECO:0000256" key="2">
    <source>
        <dbReference type="ARBA" id="ARBA00023157"/>
    </source>
</evidence>
<dbReference type="Pfam" id="PF09258">
    <property type="entry name" value="Glyco_transf_64"/>
    <property type="match status" value="1"/>
</dbReference>